<proteinExistence type="predicted"/>
<keyword evidence="2" id="KW-1185">Reference proteome</keyword>
<reference evidence="1" key="1">
    <citation type="submission" date="2019-10" db="EMBL/GenBank/DDBJ databases">
        <authorList>
            <consortium name="DOE Joint Genome Institute"/>
            <person name="Kuo A."/>
            <person name="Miyauchi S."/>
            <person name="Kiss E."/>
            <person name="Drula E."/>
            <person name="Kohler A."/>
            <person name="Sanchez-Garcia M."/>
            <person name="Andreopoulos B."/>
            <person name="Barry K.W."/>
            <person name="Bonito G."/>
            <person name="Buee M."/>
            <person name="Carver A."/>
            <person name="Chen C."/>
            <person name="Cichocki N."/>
            <person name="Clum A."/>
            <person name="Culley D."/>
            <person name="Crous P.W."/>
            <person name="Fauchery L."/>
            <person name="Girlanda M."/>
            <person name="Hayes R."/>
            <person name="Keri Z."/>
            <person name="Labutti K."/>
            <person name="Lipzen A."/>
            <person name="Lombard V."/>
            <person name="Magnuson J."/>
            <person name="Maillard F."/>
            <person name="Morin E."/>
            <person name="Murat C."/>
            <person name="Nolan M."/>
            <person name="Ohm R."/>
            <person name="Pangilinan J."/>
            <person name="Pereira M."/>
            <person name="Perotto S."/>
            <person name="Peter M."/>
            <person name="Riley R."/>
            <person name="Sitrit Y."/>
            <person name="Stielow B."/>
            <person name="Szollosi G."/>
            <person name="Zifcakova L."/>
            <person name="Stursova M."/>
            <person name="Spatafora J.W."/>
            <person name="Tedersoo L."/>
            <person name="Vaario L.-M."/>
            <person name="Yamada A."/>
            <person name="Yan M."/>
            <person name="Wang P."/>
            <person name="Xu J."/>
            <person name="Bruns T."/>
            <person name="Baldrian P."/>
            <person name="Vilgalys R."/>
            <person name="Henrissat B."/>
            <person name="Grigoriev I.V."/>
            <person name="Hibbett D."/>
            <person name="Nagy L.G."/>
            <person name="Martin F.M."/>
        </authorList>
    </citation>
    <scope>NUCLEOTIDE SEQUENCE</scope>
    <source>
        <strain evidence="1">P2</strain>
    </source>
</reference>
<evidence type="ECO:0000313" key="2">
    <source>
        <dbReference type="Proteomes" id="UP000886501"/>
    </source>
</evidence>
<organism evidence="1 2">
    <name type="scientific">Thelephora ganbajun</name>
    <name type="common">Ganba fungus</name>
    <dbReference type="NCBI Taxonomy" id="370292"/>
    <lineage>
        <taxon>Eukaryota</taxon>
        <taxon>Fungi</taxon>
        <taxon>Dikarya</taxon>
        <taxon>Basidiomycota</taxon>
        <taxon>Agaricomycotina</taxon>
        <taxon>Agaricomycetes</taxon>
        <taxon>Thelephorales</taxon>
        <taxon>Thelephoraceae</taxon>
        <taxon>Thelephora</taxon>
    </lineage>
</organism>
<protein>
    <submittedName>
        <fullName evidence="1">Uncharacterized protein</fullName>
    </submittedName>
</protein>
<sequence length="164" mass="16602">MGVPSYSTNDPSNTGSIPSSTTGVLSNTNLPSSTGVPSDSTVTGLPPASSGSVPPPVPSSTVTSSIVPPSDVPAVIGTSSVPRPTATLQPSPTATSENAGTSAPFDPPGKKLEVLPIGLGVFAGVSVIALFVVGVVTYERTKHRRNFRRLRLEEAGNRMGYGTA</sequence>
<accession>A0ACB6ZWT9</accession>
<name>A0ACB6ZWT9_THEGA</name>
<dbReference type="Proteomes" id="UP000886501">
    <property type="component" value="Unassembled WGS sequence"/>
</dbReference>
<comment type="caution">
    <text evidence="1">The sequence shown here is derived from an EMBL/GenBank/DDBJ whole genome shotgun (WGS) entry which is preliminary data.</text>
</comment>
<dbReference type="EMBL" id="MU117962">
    <property type="protein sequence ID" value="KAF9654007.1"/>
    <property type="molecule type" value="Genomic_DNA"/>
</dbReference>
<gene>
    <name evidence="1" type="ORF">BDM02DRAFT_3107210</name>
</gene>
<reference evidence="1" key="2">
    <citation type="journal article" date="2020" name="Nat. Commun.">
        <title>Large-scale genome sequencing of mycorrhizal fungi provides insights into the early evolution of symbiotic traits.</title>
        <authorList>
            <person name="Miyauchi S."/>
            <person name="Kiss E."/>
            <person name="Kuo A."/>
            <person name="Drula E."/>
            <person name="Kohler A."/>
            <person name="Sanchez-Garcia M."/>
            <person name="Morin E."/>
            <person name="Andreopoulos B."/>
            <person name="Barry K.W."/>
            <person name="Bonito G."/>
            <person name="Buee M."/>
            <person name="Carver A."/>
            <person name="Chen C."/>
            <person name="Cichocki N."/>
            <person name="Clum A."/>
            <person name="Culley D."/>
            <person name="Crous P.W."/>
            <person name="Fauchery L."/>
            <person name="Girlanda M."/>
            <person name="Hayes R.D."/>
            <person name="Keri Z."/>
            <person name="LaButti K."/>
            <person name="Lipzen A."/>
            <person name="Lombard V."/>
            <person name="Magnuson J."/>
            <person name="Maillard F."/>
            <person name="Murat C."/>
            <person name="Nolan M."/>
            <person name="Ohm R.A."/>
            <person name="Pangilinan J."/>
            <person name="Pereira M.F."/>
            <person name="Perotto S."/>
            <person name="Peter M."/>
            <person name="Pfister S."/>
            <person name="Riley R."/>
            <person name="Sitrit Y."/>
            <person name="Stielow J.B."/>
            <person name="Szollosi G."/>
            <person name="Zifcakova L."/>
            <person name="Stursova M."/>
            <person name="Spatafora J.W."/>
            <person name="Tedersoo L."/>
            <person name="Vaario L.M."/>
            <person name="Yamada A."/>
            <person name="Yan M."/>
            <person name="Wang P."/>
            <person name="Xu J."/>
            <person name="Bruns T."/>
            <person name="Baldrian P."/>
            <person name="Vilgalys R."/>
            <person name="Dunand C."/>
            <person name="Henrissat B."/>
            <person name="Grigoriev I.V."/>
            <person name="Hibbett D."/>
            <person name="Nagy L.G."/>
            <person name="Martin F.M."/>
        </authorList>
    </citation>
    <scope>NUCLEOTIDE SEQUENCE</scope>
    <source>
        <strain evidence="1">P2</strain>
    </source>
</reference>
<evidence type="ECO:0000313" key="1">
    <source>
        <dbReference type="EMBL" id="KAF9654007.1"/>
    </source>
</evidence>